<organism evidence="1 2">
    <name type="scientific">Enterobacillus tribolii</name>
    <dbReference type="NCBI Taxonomy" id="1487935"/>
    <lineage>
        <taxon>Bacteria</taxon>
        <taxon>Pseudomonadati</taxon>
        <taxon>Pseudomonadota</taxon>
        <taxon>Gammaproteobacteria</taxon>
        <taxon>Enterobacterales</taxon>
        <taxon>Hafniaceae</taxon>
        <taxon>Enterobacillus</taxon>
    </lineage>
</organism>
<reference evidence="1 2" key="1">
    <citation type="submission" date="2018-07" db="EMBL/GenBank/DDBJ databases">
        <title>Genomic Encyclopedia of Type Strains, Phase IV (KMG-IV): sequencing the most valuable type-strain genomes for metagenomic binning, comparative biology and taxonomic classification.</title>
        <authorList>
            <person name="Goeker M."/>
        </authorList>
    </citation>
    <scope>NUCLEOTIDE SEQUENCE [LARGE SCALE GENOMIC DNA]</scope>
    <source>
        <strain evidence="1 2">DSM 103736</strain>
    </source>
</reference>
<name>A0A370QUJ2_9GAMM</name>
<sequence length="575" mass="62392">MKFIGKALLTLLVLLILLIVALYIAAQTRWGAARISNWVTENSSWTMTLDGIDHSLSTPSRVTLQNVSLAPKGQQPVLSAREMVLDFGVQQLTAPRHFSGLLLRDGALNTHNRRSPLPVQADTLRLQNMLIAADNGDWNLRATQVDGGVTPWQPTRDHALGSNARFQFSAGTLTLNDIPAQNALIQGAVENNRLRLNNLGADVARGQLTADAEQQENGSWLVNNLRLSGVQWQTAQTLEQLKDRIQHLPDVTLGRMDVTGAKLVGPAWALSDLDITLQQVTLHNGDWQSEDGSLAFNASDIVVGNLHFIDPIVSTALSPAGIDIRQATARWEGGLLRADGNWQRADRRLTINDAAVVGLEYTLPQNWRELWQQPLPSWLNELILTKFSGSRNLIVDINPDYPFQFTAVDGFGNNLMLVKNGRWGIWRGGFTLNGSEATLNKTDIRRPSITLKADDGQITVTELSAFAGKGLLEGTATVGQQESRPFALTLNGRAVPSTVLAQWGWPAIPLSGDVNLQLSAAGRLQAGTPMKPTIGATLHAQDGNGQQVTQTLAGGELQAAMPQAQIPEAQQPAGE</sequence>
<protein>
    <recommendedName>
        <fullName evidence="3">AsmA-like protein</fullName>
    </recommendedName>
</protein>
<evidence type="ECO:0000313" key="1">
    <source>
        <dbReference type="EMBL" id="RDK92917.1"/>
    </source>
</evidence>
<accession>A0A370QUJ2</accession>
<gene>
    <name evidence="1" type="ORF">C8D90_103310</name>
</gene>
<dbReference type="AlphaFoldDB" id="A0A370QUJ2"/>
<dbReference type="Proteomes" id="UP000254848">
    <property type="component" value="Unassembled WGS sequence"/>
</dbReference>
<evidence type="ECO:0000313" key="2">
    <source>
        <dbReference type="Proteomes" id="UP000254848"/>
    </source>
</evidence>
<comment type="caution">
    <text evidence="1">The sequence shown here is derived from an EMBL/GenBank/DDBJ whole genome shotgun (WGS) entry which is preliminary data.</text>
</comment>
<keyword evidence="2" id="KW-1185">Reference proteome</keyword>
<proteinExistence type="predicted"/>
<dbReference type="EMBL" id="QRAP01000003">
    <property type="protein sequence ID" value="RDK92917.1"/>
    <property type="molecule type" value="Genomic_DNA"/>
</dbReference>
<dbReference type="RefSeq" id="WP_196238493.1">
    <property type="nucleotide sequence ID" value="NZ_QRAP01000003.1"/>
</dbReference>
<evidence type="ECO:0008006" key="3">
    <source>
        <dbReference type="Google" id="ProtNLM"/>
    </source>
</evidence>